<dbReference type="RefSeq" id="WP_075609320.1">
    <property type="nucleotide sequence ID" value="NZ_CP052766.1"/>
</dbReference>
<keyword evidence="3 5" id="KW-1133">Transmembrane helix</keyword>
<evidence type="ECO:0000256" key="3">
    <source>
        <dbReference type="ARBA" id="ARBA00022989"/>
    </source>
</evidence>
<dbReference type="GO" id="GO:0005886">
    <property type="term" value="C:plasma membrane"/>
    <property type="evidence" value="ECO:0007669"/>
    <property type="project" value="UniProtKB-SubCell"/>
</dbReference>
<dbReference type="Pfam" id="PF06305">
    <property type="entry name" value="LapA_dom"/>
    <property type="match status" value="1"/>
</dbReference>
<keyword evidence="2 5" id="KW-0812">Transmembrane</keyword>
<evidence type="ECO:0000256" key="5">
    <source>
        <dbReference type="HAMAP-Rule" id="MF_01948"/>
    </source>
</evidence>
<comment type="function">
    <text evidence="5">Involved in the assembly of lipopolysaccharide (LPS).</text>
</comment>
<comment type="caution">
    <text evidence="5">Lacks conserved residue(s) required for the propagation of feature annotation.</text>
</comment>
<evidence type="ECO:0000256" key="4">
    <source>
        <dbReference type="ARBA" id="ARBA00023136"/>
    </source>
</evidence>
<keyword evidence="1 5" id="KW-1003">Cell membrane</keyword>
<keyword evidence="5" id="KW-0997">Cell inner membrane</keyword>
<dbReference type="OrthoDB" id="7064015at2"/>
<comment type="similarity">
    <text evidence="5">Belongs to the LapA family.</text>
</comment>
<proteinExistence type="inferred from homology"/>
<evidence type="ECO:0000313" key="8">
    <source>
        <dbReference type="Proteomes" id="UP000219285"/>
    </source>
</evidence>
<accession>A0A6M4M9A2</accession>
<reference evidence="8" key="1">
    <citation type="submission" date="2014-12" db="EMBL/GenBank/DDBJ databases">
        <title>Complete genome sequence of a multi-drug resistant Klebsiella pneumoniae.</title>
        <authorList>
            <person name="Hua X."/>
            <person name="Chen Q."/>
            <person name="Li X."/>
            <person name="Feng Y."/>
            <person name="Ruan Z."/>
            <person name="Yu Y."/>
        </authorList>
    </citation>
    <scope>NUCLEOTIDE SEQUENCE [LARGE SCALE GENOMIC DNA]</scope>
    <source>
        <strain evidence="8">5.12</strain>
    </source>
</reference>
<dbReference type="HAMAP" id="MF_01948">
    <property type="entry name" value="LPS_assembly_LapA"/>
    <property type="match status" value="1"/>
</dbReference>
<evidence type="ECO:0000256" key="2">
    <source>
        <dbReference type="ARBA" id="ARBA00022692"/>
    </source>
</evidence>
<gene>
    <name evidence="5" type="primary">lapA</name>
    <name evidence="7" type="ORF">CA267_000320</name>
</gene>
<keyword evidence="4 5" id="KW-0472">Membrane</keyword>
<organism evidence="7 8">
    <name type="scientific">Alteromonas pelagimontana</name>
    <dbReference type="NCBI Taxonomy" id="1858656"/>
    <lineage>
        <taxon>Bacteria</taxon>
        <taxon>Pseudomonadati</taxon>
        <taxon>Pseudomonadota</taxon>
        <taxon>Gammaproteobacteria</taxon>
        <taxon>Alteromonadales</taxon>
        <taxon>Alteromonadaceae</taxon>
        <taxon>Alteromonas/Salinimonas group</taxon>
        <taxon>Alteromonas</taxon>
    </lineage>
</organism>
<feature type="domain" description="Lipopolysaccharide assembly protein A" evidence="6">
    <location>
        <begin position="23"/>
        <end position="84"/>
    </location>
</feature>
<dbReference type="Proteomes" id="UP000219285">
    <property type="component" value="Chromosome"/>
</dbReference>
<reference evidence="7 8" key="2">
    <citation type="submission" date="2020-04" db="EMBL/GenBank/DDBJ databases">
        <title>Complete genome sequence of Alteromonas pelagimontana 5.12T.</title>
        <authorList>
            <person name="Sinha R.K."/>
            <person name="Krishnan K.P."/>
            <person name="Kurian J.P."/>
        </authorList>
    </citation>
    <scope>NUCLEOTIDE SEQUENCE [LARGE SCALE GENOMIC DNA]</scope>
    <source>
        <strain evidence="7 8">5.12</strain>
    </source>
</reference>
<comment type="subcellular location">
    <subcellularLocation>
        <location evidence="5">Cell inner membrane</location>
        <topology evidence="5">Single-pass membrane protein</topology>
    </subcellularLocation>
</comment>
<sequence>MKGIISLLIIVFLLAMAFAIGSQNEAFVSVNYLIAQAEIRVSTLIAVSLSIGVIIGVLIMLVSWLSLRVQLVAARAKLRKATKEQ</sequence>
<dbReference type="KEGG" id="apel:CA267_000320"/>
<dbReference type="InterPro" id="IPR032906">
    <property type="entry name" value="LapA"/>
</dbReference>
<feature type="transmembrane region" description="Helical" evidence="5">
    <location>
        <begin position="43"/>
        <end position="67"/>
    </location>
</feature>
<name>A0A6M4M9A2_9ALTE</name>
<evidence type="ECO:0000259" key="6">
    <source>
        <dbReference type="Pfam" id="PF06305"/>
    </source>
</evidence>
<evidence type="ECO:0000256" key="1">
    <source>
        <dbReference type="ARBA" id="ARBA00022475"/>
    </source>
</evidence>
<keyword evidence="8" id="KW-1185">Reference proteome</keyword>
<evidence type="ECO:0000313" key="7">
    <source>
        <dbReference type="EMBL" id="QJR79348.1"/>
    </source>
</evidence>
<dbReference type="EMBL" id="CP052766">
    <property type="protein sequence ID" value="QJR79348.1"/>
    <property type="molecule type" value="Genomic_DNA"/>
</dbReference>
<dbReference type="InterPro" id="IPR010445">
    <property type="entry name" value="LapA_dom"/>
</dbReference>
<protein>
    <recommendedName>
        <fullName evidence="5">Probable lipopolysaccharide assembly protein A</fullName>
    </recommendedName>
</protein>
<dbReference type="GO" id="GO:0008653">
    <property type="term" value="P:lipopolysaccharide metabolic process"/>
    <property type="evidence" value="ECO:0007669"/>
    <property type="project" value="InterPro"/>
</dbReference>
<dbReference type="AlphaFoldDB" id="A0A6M4M9A2"/>